<accession>A0A919CFC0</accession>
<feature type="transmembrane region" description="Helical" evidence="7">
    <location>
        <begin position="83"/>
        <end position="107"/>
    </location>
</feature>
<dbReference type="Gene3D" id="1.20.1250.20">
    <property type="entry name" value="MFS general substrate transporter like domains"/>
    <property type="match status" value="1"/>
</dbReference>
<proteinExistence type="predicted"/>
<dbReference type="Proteomes" id="UP000654947">
    <property type="component" value="Unassembled WGS sequence"/>
</dbReference>
<gene>
    <name evidence="9" type="ORF">GCM10007147_05870</name>
</gene>
<dbReference type="PANTHER" id="PTHR42718">
    <property type="entry name" value="MAJOR FACILITATOR SUPERFAMILY MULTIDRUG TRANSPORTER MFSC"/>
    <property type="match status" value="1"/>
</dbReference>
<dbReference type="InterPro" id="IPR020846">
    <property type="entry name" value="MFS_dom"/>
</dbReference>
<dbReference type="AlphaFoldDB" id="A0A919CFC0"/>
<dbReference type="RefSeq" id="WP_193517313.1">
    <property type="nucleotide sequence ID" value="NZ_BMXL01000002.1"/>
</dbReference>
<feature type="transmembrane region" description="Helical" evidence="7">
    <location>
        <begin position="270"/>
        <end position="288"/>
    </location>
</feature>
<feature type="transmembrane region" description="Helical" evidence="7">
    <location>
        <begin position="308"/>
        <end position="329"/>
    </location>
</feature>
<feature type="domain" description="Major facilitator superfamily (MFS) profile" evidence="8">
    <location>
        <begin position="18"/>
        <end position="474"/>
    </location>
</feature>
<feature type="transmembrane region" description="Helical" evidence="7">
    <location>
        <begin position="55"/>
        <end position="76"/>
    </location>
</feature>
<dbReference type="Pfam" id="PF07690">
    <property type="entry name" value="MFS_1"/>
    <property type="match status" value="1"/>
</dbReference>
<reference evidence="9 10" key="1">
    <citation type="journal article" date="2014" name="Int. J. Syst. Evol. Microbiol.">
        <title>Complete genome sequence of Corynebacterium casei LMG S-19264T (=DSM 44701T), isolated from a smear-ripened cheese.</title>
        <authorList>
            <consortium name="US DOE Joint Genome Institute (JGI-PGF)"/>
            <person name="Walter F."/>
            <person name="Albersmeier A."/>
            <person name="Kalinowski J."/>
            <person name="Ruckert C."/>
        </authorList>
    </citation>
    <scope>NUCLEOTIDE SEQUENCE [LARGE SCALE GENOMIC DNA]</scope>
    <source>
        <strain evidence="9 10">KCTC 19473</strain>
    </source>
</reference>
<sequence>MTSTKDPGGPSQRQKVLMVAALLTGAFMGITNETLLATALPSIQEAFGISTSQVQWMTTAFLMTNGVMIPISAFLIDKFSTRALFLTSIGLFGAGTAVAAAAPLYPILLLGRIVQASGSGIMLPLLMTVLLAVVPVHRRGTAMGLMGIVIAFGPAIGPTLSGALLEYFTWRALFLTVLPIVAVTMIIAALFVRNVTDLREPKIDIASIIMSSIGFGSLLYGFSIGAESGWTSAPVLTAIGVGAVVIGLFVRRQLRLETPMLEFRVFRFPIFSLAIGITMAVLISLIGIETLLPLFMQNVLGFSPLDSGLALLPGAIVMGLMSPITGRLFDAFGAKYLALTGLAVVTATTFMLSRVSLETSFAFITTIFAIRMFGLSLALMPVMTSALNQLPPKWYSHGSAMANTAQQISAAIGTAILVTFVAMGTQDFTPDSATPADQAGLLAQINGYEWAFTAGTALALLALVLSLFLNSPQKEKETVRQIHGEDARATVA</sequence>
<keyword evidence="6 7" id="KW-0472">Membrane</keyword>
<evidence type="ECO:0000256" key="1">
    <source>
        <dbReference type="ARBA" id="ARBA00004651"/>
    </source>
</evidence>
<feature type="transmembrane region" description="Helical" evidence="7">
    <location>
        <begin position="408"/>
        <end position="425"/>
    </location>
</feature>
<feature type="transmembrane region" description="Helical" evidence="7">
    <location>
        <begin position="361"/>
        <end position="387"/>
    </location>
</feature>
<evidence type="ECO:0000256" key="5">
    <source>
        <dbReference type="ARBA" id="ARBA00022989"/>
    </source>
</evidence>
<evidence type="ECO:0000313" key="10">
    <source>
        <dbReference type="Proteomes" id="UP000654947"/>
    </source>
</evidence>
<dbReference type="InterPro" id="IPR011701">
    <property type="entry name" value="MFS"/>
</dbReference>
<name>A0A919CFC0_9ACTN</name>
<keyword evidence="10" id="KW-1185">Reference proteome</keyword>
<keyword evidence="5 7" id="KW-1133">Transmembrane helix</keyword>
<keyword evidence="3" id="KW-1003">Cell membrane</keyword>
<feature type="transmembrane region" description="Helical" evidence="7">
    <location>
        <begin position="172"/>
        <end position="192"/>
    </location>
</feature>
<evidence type="ECO:0000256" key="7">
    <source>
        <dbReference type="SAM" id="Phobius"/>
    </source>
</evidence>
<dbReference type="PRINTS" id="PR01036">
    <property type="entry name" value="TCRTETB"/>
</dbReference>
<evidence type="ECO:0000313" key="9">
    <source>
        <dbReference type="EMBL" id="GHD17087.1"/>
    </source>
</evidence>
<protein>
    <submittedName>
        <fullName evidence="9">MFS transporter</fullName>
    </submittedName>
</protein>
<keyword evidence="2" id="KW-0813">Transport</keyword>
<dbReference type="GO" id="GO:0022857">
    <property type="term" value="F:transmembrane transporter activity"/>
    <property type="evidence" value="ECO:0007669"/>
    <property type="project" value="InterPro"/>
</dbReference>
<evidence type="ECO:0000256" key="4">
    <source>
        <dbReference type="ARBA" id="ARBA00022692"/>
    </source>
</evidence>
<feature type="transmembrane region" description="Helical" evidence="7">
    <location>
        <begin position="336"/>
        <end position="355"/>
    </location>
</feature>
<keyword evidence="4 7" id="KW-0812">Transmembrane</keyword>
<dbReference type="InterPro" id="IPR036259">
    <property type="entry name" value="MFS_trans_sf"/>
</dbReference>
<dbReference type="GO" id="GO:0005886">
    <property type="term" value="C:plasma membrane"/>
    <property type="evidence" value="ECO:0007669"/>
    <property type="project" value="UniProtKB-SubCell"/>
</dbReference>
<evidence type="ECO:0000256" key="6">
    <source>
        <dbReference type="ARBA" id="ARBA00023136"/>
    </source>
</evidence>
<evidence type="ECO:0000256" key="3">
    <source>
        <dbReference type="ARBA" id="ARBA00022475"/>
    </source>
</evidence>
<dbReference type="CDD" id="cd17503">
    <property type="entry name" value="MFS_LmrB_MDR_like"/>
    <property type="match status" value="1"/>
</dbReference>
<organism evidence="9 10">
    <name type="scientific">Nocardiopsis kunsanensis</name>
    <dbReference type="NCBI Taxonomy" id="141693"/>
    <lineage>
        <taxon>Bacteria</taxon>
        <taxon>Bacillati</taxon>
        <taxon>Actinomycetota</taxon>
        <taxon>Actinomycetes</taxon>
        <taxon>Streptosporangiales</taxon>
        <taxon>Nocardiopsidaceae</taxon>
        <taxon>Nocardiopsis</taxon>
    </lineage>
</organism>
<dbReference type="Gene3D" id="1.20.1720.10">
    <property type="entry name" value="Multidrug resistance protein D"/>
    <property type="match status" value="1"/>
</dbReference>
<dbReference type="EMBL" id="BMXL01000002">
    <property type="protein sequence ID" value="GHD17087.1"/>
    <property type="molecule type" value="Genomic_DNA"/>
</dbReference>
<feature type="transmembrane region" description="Helical" evidence="7">
    <location>
        <begin position="450"/>
        <end position="470"/>
    </location>
</feature>
<dbReference type="InterPro" id="IPR004638">
    <property type="entry name" value="EmrB-like"/>
</dbReference>
<comment type="caution">
    <text evidence="9">The sequence shown here is derived from an EMBL/GenBank/DDBJ whole genome shotgun (WGS) entry which is preliminary data.</text>
</comment>
<dbReference type="PANTHER" id="PTHR42718:SF24">
    <property type="entry name" value="MAJOR FACILITATOR SUPERFAMILY (MFS) PROFILE DOMAIN-CONTAINING PROTEIN"/>
    <property type="match status" value="1"/>
</dbReference>
<feature type="transmembrane region" description="Helical" evidence="7">
    <location>
        <begin position="230"/>
        <end position="250"/>
    </location>
</feature>
<evidence type="ECO:0000259" key="8">
    <source>
        <dbReference type="PROSITE" id="PS50850"/>
    </source>
</evidence>
<comment type="subcellular location">
    <subcellularLocation>
        <location evidence="1">Cell membrane</location>
        <topology evidence="1">Multi-pass membrane protein</topology>
    </subcellularLocation>
</comment>
<dbReference type="SUPFAM" id="SSF103473">
    <property type="entry name" value="MFS general substrate transporter"/>
    <property type="match status" value="1"/>
</dbReference>
<evidence type="ECO:0000256" key="2">
    <source>
        <dbReference type="ARBA" id="ARBA00022448"/>
    </source>
</evidence>
<dbReference type="PROSITE" id="PS50850">
    <property type="entry name" value="MFS"/>
    <property type="match status" value="1"/>
</dbReference>
<feature type="transmembrane region" description="Helical" evidence="7">
    <location>
        <begin position="141"/>
        <end position="160"/>
    </location>
</feature>
<dbReference type="NCBIfam" id="TIGR00711">
    <property type="entry name" value="efflux_EmrB"/>
    <property type="match status" value="1"/>
</dbReference>
<feature type="transmembrane region" description="Helical" evidence="7">
    <location>
        <begin position="113"/>
        <end position="134"/>
    </location>
</feature>
<feature type="transmembrane region" description="Helical" evidence="7">
    <location>
        <begin position="204"/>
        <end position="224"/>
    </location>
</feature>